<gene>
    <name evidence="2" type="ORF">CR203_03450</name>
</gene>
<evidence type="ECO:0000313" key="2">
    <source>
        <dbReference type="EMBL" id="RKL69106.1"/>
    </source>
</evidence>
<dbReference type="PANTHER" id="PTHR37023:SF1">
    <property type="entry name" value="ISSOD25 TRANSPOSASE TNPA_ISSOD25"/>
    <property type="match status" value="1"/>
</dbReference>
<dbReference type="EMBL" id="PDOE01000001">
    <property type="protein sequence ID" value="RKL69106.1"/>
    <property type="molecule type" value="Genomic_DNA"/>
</dbReference>
<comment type="caution">
    <text evidence="2">The sequence shown here is derived from an EMBL/GenBank/DDBJ whole genome shotgun (WGS) entry which is preliminary data.</text>
</comment>
<dbReference type="RefSeq" id="WP_110936255.1">
    <property type="nucleotide sequence ID" value="NZ_KZ614146.1"/>
</dbReference>
<proteinExistence type="predicted"/>
<organism evidence="2 3">
    <name type="scientific">Salipaludibacillus neizhouensis</name>
    <dbReference type="NCBI Taxonomy" id="885475"/>
    <lineage>
        <taxon>Bacteria</taxon>
        <taxon>Bacillati</taxon>
        <taxon>Bacillota</taxon>
        <taxon>Bacilli</taxon>
        <taxon>Bacillales</taxon>
        <taxon>Bacillaceae</taxon>
    </lineage>
</organism>
<reference evidence="2 3" key="1">
    <citation type="submission" date="2017-10" db="EMBL/GenBank/DDBJ databases">
        <title>Bacillus sp. nov., a halophilic bacterium isolated from a Keqin Lake.</title>
        <authorList>
            <person name="Wang H."/>
        </authorList>
    </citation>
    <scope>NUCLEOTIDE SEQUENCE [LARGE SCALE GENOMIC DNA]</scope>
    <source>
        <strain evidence="2 3">KCTC 13187</strain>
    </source>
</reference>
<dbReference type="Pfam" id="PF04986">
    <property type="entry name" value="Y2_Tnp"/>
    <property type="match status" value="1"/>
</dbReference>
<evidence type="ECO:0000259" key="1">
    <source>
        <dbReference type="Pfam" id="PF04986"/>
    </source>
</evidence>
<sequence>MGRKQVECILDVPHRHMIFTVPKELCQVFFKDRKKLNELAQEVAQVFDYWYKKKNKKRQLEVGVITVVHTFGRDLKFNPHALVTEGAIDKQK</sequence>
<evidence type="ECO:0000313" key="3">
    <source>
        <dbReference type="Proteomes" id="UP000281498"/>
    </source>
</evidence>
<dbReference type="SUPFAM" id="SSF161060">
    <property type="entry name" value="ATP synthase B chain-like"/>
    <property type="match status" value="1"/>
</dbReference>
<dbReference type="GO" id="GO:0006313">
    <property type="term" value="P:DNA transposition"/>
    <property type="evidence" value="ECO:0007669"/>
    <property type="project" value="InterPro"/>
</dbReference>
<dbReference type="PANTHER" id="PTHR37023">
    <property type="entry name" value="TRANSPOSASE"/>
    <property type="match status" value="1"/>
</dbReference>
<dbReference type="OrthoDB" id="9791273at2"/>
<dbReference type="GO" id="GO:0003677">
    <property type="term" value="F:DNA binding"/>
    <property type="evidence" value="ECO:0007669"/>
    <property type="project" value="InterPro"/>
</dbReference>
<dbReference type="GO" id="GO:0004803">
    <property type="term" value="F:transposase activity"/>
    <property type="evidence" value="ECO:0007669"/>
    <property type="project" value="InterPro"/>
</dbReference>
<accession>A0A3A9KXD1</accession>
<feature type="domain" description="Transposase IS801/IS1294" evidence="1">
    <location>
        <begin position="63"/>
        <end position="91"/>
    </location>
</feature>
<dbReference type="InterPro" id="IPR007069">
    <property type="entry name" value="Transposase_32"/>
</dbReference>
<name>A0A3A9KXD1_9BACI</name>
<dbReference type="AlphaFoldDB" id="A0A3A9KXD1"/>
<keyword evidence="3" id="KW-1185">Reference proteome</keyword>
<protein>
    <recommendedName>
        <fullName evidence="1">Transposase IS801/IS1294 domain-containing protein</fullName>
    </recommendedName>
</protein>
<dbReference type="Proteomes" id="UP000281498">
    <property type="component" value="Unassembled WGS sequence"/>
</dbReference>